<dbReference type="InterPro" id="IPR014284">
    <property type="entry name" value="RNA_pol_sigma-70_dom"/>
</dbReference>
<evidence type="ECO:0000256" key="3">
    <source>
        <dbReference type="ARBA" id="ARBA00023082"/>
    </source>
</evidence>
<reference evidence="9 10" key="1">
    <citation type="submission" date="2023-08" db="EMBL/GenBank/DDBJ databases">
        <title>Genome sequence of Thermaerobacter compostii strain Ins1, a spore-forming filamentous bacterium isolated from a deep geothermal reservoir.</title>
        <authorList>
            <person name="Bregnard D."/>
            <person name="Gonzalez D."/>
            <person name="Junier P."/>
        </authorList>
    </citation>
    <scope>NUCLEOTIDE SEQUENCE [LARGE SCALE GENOMIC DNA]</scope>
    <source>
        <strain evidence="9 10">Ins1</strain>
    </source>
</reference>
<proteinExistence type="inferred from homology"/>
<feature type="domain" description="RNA polymerase sigma factor 70 region 4 type 2" evidence="8">
    <location>
        <begin position="130"/>
        <end position="182"/>
    </location>
</feature>
<evidence type="ECO:0000256" key="2">
    <source>
        <dbReference type="ARBA" id="ARBA00023015"/>
    </source>
</evidence>
<dbReference type="InterPro" id="IPR007627">
    <property type="entry name" value="RNA_pol_sigma70_r2"/>
</dbReference>
<feature type="domain" description="RNA polymerase sigma-70 region 2" evidence="7">
    <location>
        <begin position="27"/>
        <end position="90"/>
    </location>
</feature>
<keyword evidence="3" id="KW-0731">Sigma factor</keyword>
<evidence type="ECO:0000259" key="8">
    <source>
        <dbReference type="Pfam" id="PF08281"/>
    </source>
</evidence>
<dbReference type="Proteomes" id="UP001304683">
    <property type="component" value="Chromosome"/>
</dbReference>
<dbReference type="RefSeq" id="WP_167758912.1">
    <property type="nucleotide sequence ID" value="NZ_CP132508.1"/>
</dbReference>
<dbReference type="Pfam" id="PF08281">
    <property type="entry name" value="Sigma70_r4_2"/>
    <property type="match status" value="1"/>
</dbReference>
<evidence type="ECO:0000259" key="7">
    <source>
        <dbReference type="Pfam" id="PF04542"/>
    </source>
</evidence>
<dbReference type="SUPFAM" id="SSF88946">
    <property type="entry name" value="Sigma2 domain of RNA polymerase sigma factors"/>
    <property type="match status" value="1"/>
</dbReference>
<comment type="similarity">
    <text evidence="1">Belongs to the sigma-70 factor family. ECF subfamily.</text>
</comment>
<evidence type="ECO:0000256" key="5">
    <source>
        <dbReference type="ARBA" id="ARBA00023163"/>
    </source>
</evidence>
<dbReference type="NCBIfam" id="TIGR02937">
    <property type="entry name" value="sigma70-ECF"/>
    <property type="match status" value="1"/>
</dbReference>
<gene>
    <name evidence="9" type="ORF">Q5761_06615</name>
</gene>
<dbReference type="PANTHER" id="PTHR43133">
    <property type="entry name" value="RNA POLYMERASE ECF-TYPE SIGMA FACTO"/>
    <property type="match status" value="1"/>
</dbReference>
<dbReference type="InterPro" id="IPR013324">
    <property type="entry name" value="RNA_pol_sigma_r3/r4-like"/>
</dbReference>
<evidence type="ECO:0000313" key="10">
    <source>
        <dbReference type="Proteomes" id="UP001304683"/>
    </source>
</evidence>
<evidence type="ECO:0000256" key="6">
    <source>
        <dbReference type="SAM" id="MobiDB-lite"/>
    </source>
</evidence>
<dbReference type="Gene3D" id="1.10.10.10">
    <property type="entry name" value="Winged helix-like DNA-binding domain superfamily/Winged helix DNA-binding domain"/>
    <property type="match status" value="1"/>
</dbReference>
<evidence type="ECO:0000313" key="9">
    <source>
        <dbReference type="EMBL" id="WPD18064.1"/>
    </source>
</evidence>
<protein>
    <submittedName>
        <fullName evidence="9">RNA polymerase sigma factor</fullName>
    </submittedName>
</protein>
<dbReference type="PANTHER" id="PTHR43133:SF8">
    <property type="entry name" value="RNA POLYMERASE SIGMA FACTOR HI_1459-RELATED"/>
    <property type="match status" value="1"/>
</dbReference>
<dbReference type="SUPFAM" id="SSF88659">
    <property type="entry name" value="Sigma3 and sigma4 domains of RNA polymerase sigma factors"/>
    <property type="match status" value="1"/>
</dbReference>
<dbReference type="InterPro" id="IPR013249">
    <property type="entry name" value="RNA_pol_sigma70_r4_t2"/>
</dbReference>
<feature type="region of interest" description="Disordered" evidence="6">
    <location>
        <begin position="186"/>
        <end position="229"/>
    </location>
</feature>
<dbReference type="EMBL" id="CP132508">
    <property type="protein sequence ID" value="WPD18064.1"/>
    <property type="molecule type" value="Genomic_DNA"/>
</dbReference>
<keyword evidence="2" id="KW-0805">Transcription regulation</keyword>
<dbReference type="Gene3D" id="1.10.1740.10">
    <property type="match status" value="1"/>
</dbReference>
<keyword evidence="4" id="KW-0238">DNA-binding</keyword>
<evidence type="ECO:0000256" key="1">
    <source>
        <dbReference type="ARBA" id="ARBA00010641"/>
    </source>
</evidence>
<dbReference type="InterPro" id="IPR013325">
    <property type="entry name" value="RNA_pol_sigma_r2"/>
</dbReference>
<accession>A0ABZ0QLF5</accession>
<dbReference type="CDD" id="cd06171">
    <property type="entry name" value="Sigma70_r4"/>
    <property type="match status" value="1"/>
</dbReference>
<dbReference type="Pfam" id="PF04542">
    <property type="entry name" value="Sigma70_r2"/>
    <property type="match status" value="1"/>
</dbReference>
<dbReference type="InterPro" id="IPR036388">
    <property type="entry name" value="WH-like_DNA-bd_sf"/>
</dbReference>
<sequence length="229" mass="25726">MTREAQPTDGELWRQLQEGSQSSLEALVRRYHGPLWAYAWRCTRDYHAAQDLVQETFVTLLEKGHTVQQPGALKQWLFRVLTRRILDWQKAACRREVAGGDTGIPSAESEAPRGRVISLAEVLEGKEQRQRVWVALQELPPAQRAVIVLRFYHDLSLPEIADILGTPVGTVKSRLHYGLRALHARLQGAAPAGRPDRPHRRPSETGGRGRAAGDGRRSRTGWREGVGPR</sequence>
<evidence type="ECO:0000256" key="4">
    <source>
        <dbReference type="ARBA" id="ARBA00023125"/>
    </source>
</evidence>
<dbReference type="InterPro" id="IPR039425">
    <property type="entry name" value="RNA_pol_sigma-70-like"/>
</dbReference>
<name>A0ABZ0QLF5_9FIRM</name>
<keyword evidence="5" id="KW-0804">Transcription</keyword>
<organism evidence="9 10">
    <name type="scientific">Thermaerobacter composti</name>
    <dbReference type="NCBI Taxonomy" id="554949"/>
    <lineage>
        <taxon>Bacteria</taxon>
        <taxon>Bacillati</taxon>
        <taxon>Bacillota</taxon>
        <taxon>Clostridia</taxon>
        <taxon>Eubacteriales</taxon>
        <taxon>Clostridiales Family XVII. Incertae Sedis</taxon>
        <taxon>Thermaerobacter</taxon>
    </lineage>
</organism>
<keyword evidence="10" id="KW-1185">Reference proteome</keyword>